<dbReference type="SUPFAM" id="SSF69255">
    <property type="entry name" value="gp5 N-terminal domain-like"/>
    <property type="match status" value="1"/>
</dbReference>
<dbReference type="Pfam" id="PF22178">
    <property type="entry name" value="Gp5_trimer_C"/>
    <property type="match status" value="1"/>
</dbReference>
<dbReference type="InterPro" id="IPR006531">
    <property type="entry name" value="Gp5/Vgr_OB"/>
</dbReference>
<accession>A0A2S4MA03</accession>
<feature type="domain" description="Gp5/Type VI secretion system Vgr protein OB-fold" evidence="4">
    <location>
        <begin position="395"/>
        <end position="460"/>
    </location>
</feature>
<dbReference type="InterPro" id="IPR037026">
    <property type="entry name" value="Vgr_OB-fold_dom_sf"/>
</dbReference>
<dbReference type="InterPro" id="IPR050708">
    <property type="entry name" value="T6SS_VgrG/RHS"/>
</dbReference>
<dbReference type="Pfam" id="PF04717">
    <property type="entry name" value="Phage_base_V"/>
    <property type="match status" value="1"/>
</dbReference>
<dbReference type="InterPro" id="IPR017847">
    <property type="entry name" value="T6SS_RhsGE_Vgr_subset"/>
</dbReference>
<comment type="subcellular location">
    <subcellularLocation>
        <location evidence="1">Secreted</location>
    </subcellularLocation>
</comment>
<dbReference type="EMBL" id="PQFZ01000007">
    <property type="protein sequence ID" value="POR51439.1"/>
    <property type="molecule type" value="Genomic_DNA"/>
</dbReference>
<dbReference type="Gene3D" id="3.55.50.10">
    <property type="entry name" value="Baseplate protein-like domains"/>
    <property type="match status" value="1"/>
</dbReference>
<dbReference type="AlphaFoldDB" id="A0A2S4MA03"/>
<proteinExistence type="inferred from homology"/>
<dbReference type="PANTHER" id="PTHR32305">
    <property type="match status" value="1"/>
</dbReference>
<dbReference type="InterPro" id="IPR006533">
    <property type="entry name" value="T6SS_Vgr_RhsGE"/>
</dbReference>
<comment type="similarity">
    <text evidence="2">Belongs to the VgrG protein family.</text>
</comment>
<sequence>MSRELSQANRPAILKTPFGGDVLAFRRLDANEGLSELFEYRIEALSAKDNLDFDAALGQQCHLEINVVEYEGTVVARRKKRYFSGVLVEAQWLGMEEDFYLYRLTLRPWLWLLGQTANCKIFHNQTVDKIIEKVLRDGQLGELRLDIKSYPQLEYCVQYRETNLAFVSRLMEEYGICYYFEHEAGTHRLVLADQASSHKPIQGTETIPFLPLDTNNRREVEHLEHWMVERRFRTGKITFRDYNYEKPDADMQAEEQTSESYQHSTLEVYDYPGRYLENGDGKTLAKVRLESEQASDRRRIASGDAATLYPGGLTTLQRHSADSENKQFLVVRATHSFVSLQSYRSGADGGGHEYSGQYEFQLADRPFKPPQLTDKPTIFGPQTARVVGEKGEEIDVDDQGRILVKFHWDRDDEHLYRVRVAQVWAGDSWGGSFIPRIDQEVIVEFLEGDIDRPLVVGTVYNGKHKMPFGTKASKNINGIKSDTTTGSNGYNQLTFDDTRKAEKVEFRAEKFLDTLIRDTETRNIGEDFSSEKGEASRNITLKKGDDNLKVETGNQVVDVSQEILIKAGQKITLKVGGSTIVMDQESITLKSLNIKVEASADLDMSGTTTQLKGHATLTITGGMVKIN</sequence>
<dbReference type="PANTHER" id="PTHR32305:SF15">
    <property type="entry name" value="PROTEIN RHSA-RELATED"/>
    <property type="match status" value="1"/>
</dbReference>
<name>A0A2S4MA03_9HYPH</name>
<evidence type="ECO:0000313" key="6">
    <source>
        <dbReference type="EMBL" id="POR51439.1"/>
    </source>
</evidence>
<reference evidence="6 7" key="1">
    <citation type="submission" date="2018-01" db="EMBL/GenBank/DDBJ databases">
        <title>Genomic Encyclopedia of Type Strains, Phase III (KMG-III): the genomes of soil and plant-associated and newly described type strains.</title>
        <authorList>
            <person name="Whitman W."/>
        </authorList>
    </citation>
    <scope>NUCLEOTIDE SEQUENCE [LARGE SCALE GENOMIC DNA]</scope>
    <source>
        <strain evidence="6 7">1131</strain>
    </source>
</reference>
<dbReference type="SUPFAM" id="SSF69279">
    <property type="entry name" value="Phage tail proteins"/>
    <property type="match status" value="2"/>
</dbReference>
<organism evidence="6 7">
    <name type="scientific">Bosea psychrotolerans</name>
    <dbReference type="NCBI Taxonomy" id="1871628"/>
    <lineage>
        <taxon>Bacteria</taxon>
        <taxon>Pseudomonadati</taxon>
        <taxon>Pseudomonadota</taxon>
        <taxon>Alphaproteobacteria</taxon>
        <taxon>Hyphomicrobiales</taxon>
        <taxon>Boseaceae</taxon>
        <taxon>Bosea</taxon>
    </lineage>
</organism>
<dbReference type="SUPFAM" id="SSF69349">
    <property type="entry name" value="Phage fibre proteins"/>
    <property type="match status" value="1"/>
</dbReference>
<gene>
    <name evidence="6" type="ORF">CYD53_107222</name>
</gene>
<dbReference type="Gene3D" id="2.40.50.230">
    <property type="entry name" value="Gp5 N-terminal domain"/>
    <property type="match status" value="1"/>
</dbReference>
<dbReference type="InterPro" id="IPR054030">
    <property type="entry name" value="Gp5_Vgr_C"/>
</dbReference>
<dbReference type="Gene3D" id="4.10.220.110">
    <property type="match status" value="1"/>
</dbReference>
<evidence type="ECO:0000259" key="5">
    <source>
        <dbReference type="Pfam" id="PF22178"/>
    </source>
</evidence>
<dbReference type="OrthoDB" id="9762420at2"/>
<evidence type="ECO:0000256" key="2">
    <source>
        <dbReference type="ARBA" id="ARBA00005558"/>
    </source>
</evidence>
<comment type="caution">
    <text evidence="6">The sequence shown here is derived from an EMBL/GenBank/DDBJ whole genome shotgun (WGS) entry which is preliminary data.</text>
</comment>
<evidence type="ECO:0000256" key="1">
    <source>
        <dbReference type="ARBA" id="ARBA00004613"/>
    </source>
</evidence>
<keyword evidence="7" id="KW-1185">Reference proteome</keyword>
<dbReference type="Gene3D" id="2.30.110.50">
    <property type="match status" value="1"/>
</dbReference>
<dbReference type="Pfam" id="PF05954">
    <property type="entry name" value="Phage_GPD"/>
    <property type="match status" value="1"/>
</dbReference>
<dbReference type="RefSeq" id="WP_103718869.1">
    <property type="nucleotide sequence ID" value="NZ_PQFZ01000007.1"/>
</dbReference>
<evidence type="ECO:0000256" key="3">
    <source>
        <dbReference type="ARBA" id="ARBA00022525"/>
    </source>
</evidence>
<dbReference type="Proteomes" id="UP000236919">
    <property type="component" value="Unassembled WGS sequence"/>
</dbReference>
<evidence type="ECO:0000313" key="7">
    <source>
        <dbReference type="Proteomes" id="UP000236919"/>
    </source>
</evidence>
<evidence type="ECO:0000259" key="4">
    <source>
        <dbReference type="Pfam" id="PF04717"/>
    </source>
</evidence>
<protein>
    <submittedName>
        <fullName evidence="6">Type VI secretion system secreted protein VgrG</fullName>
    </submittedName>
</protein>
<dbReference type="NCBIfam" id="TIGR03361">
    <property type="entry name" value="VI_Rhs_Vgr"/>
    <property type="match status" value="1"/>
</dbReference>
<feature type="domain" description="Gp5/Type VI secretion system Vgr C-terminal trimerisation" evidence="5">
    <location>
        <begin position="478"/>
        <end position="578"/>
    </location>
</feature>
<keyword evidence="3" id="KW-0964">Secreted</keyword>
<dbReference type="GO" id="GO:0005576">
    <property type="term" value="C:extracellular region"/>
    <property type="evidence" value="ECO:0007669"/>
    <property type="project" value="UniProtKB-SubCell"/>
</dbReference>
<dbReference type="NCBIfam" id="TIGR01646">
    <property type="entry name" value="vgr_GE"/>
    <property type="match status" value="1"/>
</dbReference>